<feature type="domain" description="Pyrroline-5-carboxylate reductase catalytic N-terminal" evidence="2">
    <location>
        <begin position="3"/>
        <end position="96"/>
    </location>
</feature>
<evidence type="ECO:0000313" key="3">
    <source>
        <dbReference type="EMBL" id="MBO0933787.1"/>
    </source>
</evidence>
<evidence type="ECO:0000313" key="4">
    <source>
        <dbReference type="Proteomes" id="UP000664795"/>
    </source>
</evidence>
<dbReference type="EMBL" id="JAFMYU010000022">
    <property type="protein sequence ID" value="MBO0933787.1"/>
    <property type="molecule type" value="Genomic_DNA"/>
</dbReference>
<sequence length="218" mass="22783">MHIAVLGTGMVGEAIATRLLEVGHTVVMGSRSATNEKAAAWVEKAGTGASQGAFADAIAAAELIMLATKGETGIEAIGTAPATSVVGKTIIDISNPLDFSQGMPPTLSTVNDDSFGEKLQRAFPDAHVVKTLNTMWCGLMVNPTMLAGGEHTVFMSGNDADAKTQARGILTQFGWPEDSILDLGDITTARGTEMLLPLWLRIYGALGIGAFNIRVVKP</sequence>
<evidence type="ECO:0000256" key="1">
    <source>
        <dbReference type="ARBA" id="ARBA00023002"/>
    </source>
</evidence>
<keyword evidence="1" id="KW-0560">Oxidoreductase</keyword>
<dbReference type="SUPFAM" id="SSF51735">
    <property type="entry name" value="NAD(P)-binding Rossmann-fold domains"/>
    <property type="match status" value="1"/>
</dbReference>
<dbReference type="Proteomes" id="UP000664795">
    <property type="component" value="Unassembled WGS sequence"/>
</dbReference>
<dbReference type="InterPro" id="IPR036291">
    <property type="entry name" value="NAD(P)-bd_dom_sf"/>
</dbReference>
<keyword evidence="4" id="KW-1185">Reference proteome</keyword>
<comment type="caution">
    <text evidence="3">The sequence shown here is derived from an EMBL/GenBank/DDBJ whole genome shotgun (WGS) entry which is preliminary data.</text>
</comment>
<dbReference type="PANTHER" id="PTHR14239:SF10">
    <property type="entry name" value="REDUCTASE"/>
    <property type="match status" value="1"/>
</dbReference>
<evidence type="ECO:0000259" key="2">
    <source>
        <dbReference type="Pfam" id="PF03807"/>
    </source>
</evidence>
<dbReference type="AlphaFoldDB" id="A0A939JY97"/>
<dbReference type="Gene3D" id="3.40.50.720">
    <property type="entry name" value="NAD(P)-binding Rossmann-like Domain"/>
    <property type="match status" value="1"/>
</dbReference>
<dbReference type="PANTHER" id="PTHR14239">
    <property type="entry name" value="DUDULIN-RELATED"/>
    <property type="match status" value="1"/>
</dbReference>
<dbReference type="InterPro" id="IPR028939">
    <property type="entry name" value="P5C_Rdtase_cat_N"/>
</dbReference>
<dbReference type="GO" id="GO:0016491">
    <property type="term" value="F:oxidoreductase activity"/>
    <property type="evidence" value="ECO:0007669"/>
    <property type="project" value="UniProtKB-KW"/>
</dbReference>
<gene>
    <name evidence="3" type="ORF">J2I48_22455</name>
</gene>
<dbReference type="RefSeq" id="WP_207337750.1">
    <property type="nucleotide sequence ID" value="NZ_JAFMYU010000022.1"/>
</dbReference>
<dbReference type="Pfam" id="PF03807">
    <property type="entry name" value="F420_oxidored"/>
    <property type="match status" value="1"/>
</dbReference>
<proteinExistence type="predicted"/>
<protein>
    <submittedName>
        <fullName evidence="3">NAD(P)-binding domain-containing protein</fullName>
    </submittedName>
</protein>
<accession>A0A939JY97</accession>
<reference evidence="3 4" key="1">
    <citation type="submission" date="2021-03" db="EMBL/GenBank/DDBJ databases">
        <title>Fibrella sp. HMF5036 genome sequencing and assembly.</title>
        <authorList>
            <person name="Kang H."/>
            <person name="Kim H."/>
            <person name="Bae S."/>
            <person name="Joh K."/>
        </authorList>
    </citation>
    <scope>NUCLEOTIDE SEQUENCE [LARGE SCALE GENOMIC DNA]</scope>
    <source>
        <strain evidence="3 4">HMF5036</strain>
    </source>
</reference>
<name>A0A939JY97_9BACT</name>
<organism evidence="3 4">
    <name type="scientific">Fibrella aquatilis</name>
    <dbReference type="NCBI Taxonomy" id="2817059"/>
    <lineage>
        <taxon>Bacteria</taxon>
        <taxon>Pseudomonadati</taxon>
        <taxon>Bacteroidota</taxon>
        <taxon>Cytophagia</taxon>
        <taxon>Cytophagales</taxon>
        <taxon>Spirosomataceae</taxon>
        <taxon>Fibrella</taxon>
    </lineage>
</organism>
<dbReference type="InterPro" id="IPR051267">
    <property type="entry name" value="STEAP_metalloreductase"/>
</dbReference>